<name>A0A1W6JY41_9CREN</name>
<sequence>MSDHYYLDDVDKKIITILQQDSRISFSRLAKMLNLSESTIHMRIKRLRESGVIRNFCVDVDLDRIGMNVLAFVLLKADPKKYEKVLDTLKEMKEIYEIYDVTGEFYALLKVRVCNKEELAKVLDKIGNMEGVTSTYTMFVLRTLKEKKLIFDQGESSTS</sequence>
<keyword evidence="1" id="KW-0805">Transcription regulation</keyword>
<dbReference type="SUPFAM" id="SSF46785">
    <property type="entry name" value="Winged helix' DNA-binding domain"/>
    <property type="match status" value="1"/>
</dbReference>
<dbReference type="InterPro" id="IPR036390">
    <property type="entry name" value="WH_DNA-bd_sf"/>
</dbReference>
<reference evidence="6 7" key="1">
    <citation type="submission" date="2017-03" db="EMBL/GenBank/DDBJ databases">
        <title>Sulfur activation and transportation mechanism of thermophilic Archaea Acidianus manzaensis YN-25.</title>
        <authorList>
            <person name="Ma Y."/>
            <person name="Yang Y."/>
            <person name="Xia J."/>
        </authorList>
    </citation>
    <scope>NUCLEOTIDE SEQUENCE [LARGE SCALE GENOMIC DNA]</scope>
    <source>
        <strain evidence="6 7">YN-25</strain>
    </source>
</reference>
<dbReference type="InterPro" id="IPR050684">
    <property type="entry name" value="HTH-Siroheme_Decarb"/>
</dbReference>
<dbReference type="PANTHER" id="PTHR43413:SF8">
    <property type="entry name" value="HTH-TYPE TRANSCRIPTIONAL REGULATOR PTR1"/>
    <property type="match status" value="1"/>
</dbReference>
<evidence type="ECO:0000256" key="3">
    <source>
        <dbReference type="ARBA" id="ARBA00023163"/>
    </source>
</evidence>
<keyword evidence="7" id="KW-1185">Reference proteome</keyword>
<dbReference type="GeneID" id="41589927"/>
<dbReference type="AlphaFoldDB" id="A0A1W6JY41"/>
<evidence type="ECO:0000313" key="7">
    <source>
        <dbReference type="Proteomes" id="UP000193404"/>
    </source>
</evidence>
<dbReference type="InterPro" id="IPR000485">
    <property type="entry name" value="AsnC-type_HTH_dom"/>
</dbReference>
<dbReference type="InterPro" id="IPR019887">
    <property type="entry name" value="Tscrpt_reg_AsnC/Lrp_C"/>
</dbReference>
<dbReference type="Pfam" id="PF13404">
    <property type="entry name" value="HTH_AsnC-type"/>
    <property type="match status" value="1"/>
</dbReference>
<evidence type="ECO:0000256" key="4">
    <source>
        <dbReference type="ARBA" id="ARBA00029440"/>
    </source>
</evidence>
<dbReference type="InterPro" id="IPR019888">
    <property type="entry name" value="Tscrpt_reg_AsnC-like"/>
</dbReference>
<gene>
    <name evidence="6" type="ORF">B6F84_03365</name>
</gene>
<evidence type="ECO:0000256" key="2">
    <source>
        <dbReference type="ARBA" id="ARBA00023125"/>
    </source>
</evidence>
<evidence type="ECO:0000313" key="6">
    <source>
        <dbReference type="EMBL" id="ARM75167.1"/>
    </source>
</evidence>
<dbReference type="PRINTS" id="PR00033">
    <property type="entry name" value="HTHASNC"/>
</dbReference>
<dbReference type="EMBL" id="CP020477">
    <property type="protein sequence ID" value="ARM75167.1"/>
    <property type="molecule type" value="Genomic_DNA"/>
</dbReference>
<dbReference type="CDD" id="cd00090">
    <property type="entry name" value="HTH_ARSR"/>
    <property type="match status" value="1"/>
</dbReference>
<organism evidence="6 7">
    <name type="scientific">Acidianus manzaensis</name>
    <dbReference type="NCBI Taxonomy" id="282676"/>
    <lineage>
        <taxon>Archaea</taxon>
        <taxon>Thermoproteota</taxon>
        <taxon>Thermoprotei</taxon>
        <taxon>Sulfolobales</taxon>
        <taxon>Sulfolobaceae</taxon>
        <taxon>Acidianus</taxon>
    </lineage>
</organism>
<comment type="pathway">
    <text evidence="4">Amino-acid biosynthesis.</text>
</comment>
<dbReference type="InterPro" id="IPR011008">
    <property type="entry name" value="Dimeric_a/b-barrel"/>
</dbReference>
<accession>A0A1W6JY41</accession>
<dbReference type="InterPro" id="IPR011991">
    <property type="entry name" value="ArsR-like_HTH"/>
</dbReference>
<dbReference type="RefSeq" id="WP_148690925.1">
    <property type="nucleotide sequence ID" value="NZ_CP020477.1"/>
</dbReference>
<dbReference type="InterPro" id="IPR036388">
    <property type="entry name" value="WH-like_DNA-bd_sf"/>
</dbReference>
<dbReference type="STRING" id="282676.B6F84_03365"/>
<dbReference type="KEGG" id="aman:B6F84_03365"/>
<dbReference type="SUPFAM" id="SSF54909">
    <property type="entry name" value="Dimeric alpha+beta barrel"/>
    <property type="match status" value="1"/>
</dbReference>
<dbReference type="PANTHER" id="PTHR43413">
    <property type="entry name" value="TRANSCRIPTIONAL REGULATOR, ASNC FAMILY"/>
    <property type="match status" value="1"/>
</dbReference>
<keyword evidence="3" id="KW-0804">Transcription</keyword>
<evidence type="ECO:0000259" key="5">
    <source>
        <dbReference type="PROSITE" id="PS50956"/>
    </source>
</evidence>
<dbReference type="Gene3D" id="3.30.70.920">
    <property type="match status" value="1"/>
</dbReference>
<dbReference type="SMART" id="SM00344">
    <property type="entry name" value="HTH_ASNC"/>
    <property type="match status" value="1"/>
</dbReference>
<evidence type="ECO:0000256" key="1">
    <source>
        <dbReference type="ARBA" id="ARBA00023015"/>
    </source>
</evidence>
<dbReference type="Pfam" id="PF01037">
    <property type="entry name" value="AsnC_trans_reg"/>
    <property type="match status" value="1"/>
</dbReference>
<dbReference type="Gene3D" id="1.10.10.10">
    <property type="entry name" value="Winged helix-like DNA-binding domain superfamily/Winged helix DNA-binding domain"/>
    <property type="match status" value="1"/>
</dbReference>
<keyword evidence="2" id="KW-0238">DNA-binding</keyword>
<dbReference type="GO" id="GO:0043565">
    <property type="term" value="F:sequence-specific DNA binding"/>
    <property type="evidence" value="ECO:0007669"/>
    <property type="project" value="InterPro"/>
</dbReference>
<dbReference type="Proteomes" id="UP000193404">
    <property type="component" value="Chromosome"/>
</dbReference>
<feature type="domain" description="HTH asnC-type" evidence="5">
    <location>
        <begin position="7"/>
        <end position="68"/>
    </location>
</feature>
<dbReference type="OrthoDB" id="14763at2157"/>
<protein>
    <submittedName>
        <fullName evidence="6">AsnC family transcriptional regulator</fullName>
    </submittedName>
</protein>
<dbReference type="PROSITE" id="PS50956">
    <property type="entry name" value="HTH_ASNC_2"/>
    <property type="match status" value="1"/>
</dbReference>
<proteinExistence type="predicted"/>